<accession>A0A3D9HXU4</accession>
<organism evidence="3 4">
    <name type="scientific">Aestuariispira insulae</name>
    <dbReference type="NCBI Taxonomy" id="1461337"/>
    <lineage>
        <taxon>Bacteria</taxon>
        <taxon>Pseudomonadati</taxon>
        <taxon>Pseudomonadota</taxon>
        <taxon>Alphaproteobacteria</taxon>
        <taxon>Rhodospirillales</taxon>
        <taxon>Kiloniellaceae</taxon>
        <taxon>Aestuariispira</taxon>
    </lineage>
</organism>
<dbReference type="Proteomes" id="UP000256845">
    <property type="component" value="Unassembled WGS sequence"/>
</dbReference>
<keyword evidence="1" id="KW-1133">Transmembrane helix</keyword>
<proteinExistence type="predicted"/>
<dbReference type="InterPro" id="IPR000620">
    <property type="entry name" value="EamA_dom"/>
</dbReference>
<feature type="transmembrane region" description="Helical" evidence="1">
    <location>
        <begin position="260"/>
        <end position="277"/>
    </location>
</feature>
<dbReference type="GO" id="GO:0016020">
    <property type="term" value="C:membrane"/>
    <property type="evidence" value="ECO:0007669"/>
    <property type="project" value="InterPro"/>
</dbReference>
<dbReference type="OrthoDB" id="9783707at2"/>
<feature type="domain" description="EamA" evidence="2">
    <location>
        <begin position="140"/>
        <end position="275"/>
    </location>
</feature>
<reference evidence="3 4" key="1">
    <citation type="submission" date="2018-07" db="EMBL/GenBank/DDBJ databases">
        <title>Genomic Encyclopedia of Type Strains, Phase III (KMG-III): the genomes of soil and plant-associated and newly described type strains.</title>
        <authorList>
            <person name="Whitman W."/>
        </authorList>
    </citation>
    <scope>NUCLEOTIDE SEQUENCE [LARGE SCALE GENOMIC DNA]</scope>
    <source>
        <strain evidence="3 4">CECT 8488</strain>
    </source>
</reference>
<keyword evidence="1" id="KW-0812">Transmembrane</keyword>
<feature type="transmembrane region" description="Helical" evidence="1">
    <location>
        <begin position="203"/>
        <end position="223"/>
    </location>
</feature>
<evidence type="ECO:0000313" key="3">
    <source>
        <dbReference type="EMBL" id="RED54327.1"/>
    </source>
</evidence>
<dbReference type="SUPFAM" id="SSF103481">
    <property type="entry name" value="Multidrug resistance efflux transporter EmrE"/>
    <property type="match status" value="2"/>
</dbReference>
<evidence type="ECO:0000313" key="4">
    <source>
        <dbReference type="Proteomes" id="UP000256845"/>
    </source>
</evidence>
<dbReference type="InterPro" id="IPR037185">
    <property type="entry name" value="EmrE-like"/>
</dbReference>
<dbReference type="AlphaFoldDB" id="A0A3D9HXU4"/>
<evidence type="ECO:0000256" key="1">
    <source>
        <dbReference type="SAM" id="Phobius"/>
    </source>
</evidence>
<feature type="transmembrane region" description="Helical" evidence="1">
    <location>
        <begin position="56"/>
        <end position="75"/>
    </location>
</feature>
<keyword evidence="4" id="KW-1185">Reference proteome</keyword>
<evidence type="ECO:0000259" key="2">
    <source>
        <dbReference type="Pfam" id="PF00892"/>
    </source>
</evidence>
<feature type="transmembrane region" description="Helical" evidence="1">
    <location>
        <begin position="6"/>
        <end position="23"/>
    </location>
</feature>
<comment type="caution">
    <text evidence="3">The sequence shown here is derived from an EMBL/GenBank/DDBJ whole genome shotgun (WGS) entry which is preliminary data.</text>
</comment>
<feature type="transmembrane region" description="Helical" evidence="1">
    <location>
        <begin position="114"/>
        <end position="132"/>
    </location>
</feature>
<dbReference type="EMBL" id="QRDW01000001">
    <property type="protein sequence ID" value="RED54327.1"/>
    <property type="molecule type" value="Genomic_DNA"/>
</dbReference>
<sequence>MTLTVTLILLISAVVHASWNALLKVNGDRVAMLAVMYGTMGVICAAIIPFTAPMTAAAWAWLVPAALLHVVYKLGLIKMYEHGDLSLAYPVARGVAPVAVLILALLLAGEEPTANQLIGVGLVCIGLMGFISRKANATIRGLGYAALTGLIIAAYTVFDGMGVRAVEQAATFAAWVLLGDGLGTVALGFYFHGRKLPGLCRDLLPKAVPAGAIAGLAYGGVLWGLGQANMGGVSAIRESSVVFAALIGTLLMGEPMGTRRIAASVIVVVGIVILSWPA</sequence>
<keyword evidence="1" id="KW-0472">Membrane</keyword>
<dbReference type="RefSeq" id="WP_115935391.1">
    <property type="nucleotide sequence ID" value="NZ_QRDW01000001.1"/>
</dbReference>
<feature type="transmembrane region" description="Helical" evidence="1">
    <location>
        <begin position="235"/>
        <end position="253"/>
    </location>
</feature>
<feature type="transmembrane region" description="Helical" evidence="1">
    <location>
        <begin position="30"/>
        <end position="50"/>
    </location>
</feature>
<dbReference type="Pfam" id="PF00892">
    <property type="entry name" value="EamA"/>
    <property type="match status" value="2"/>
</dbReference>
<protein>
    <submittedName>
        <fullName evidence="3">EamA-like transporter family protein</fullName>
    </submittedName>
</protein>
<feature type="transmembrane region" description="Helical" evidence="1">
    <location>
        <begin position="87"/>
        <end position="108"/>
    </location>
</feature>
<name>A0A3D9HXU4_9PROT</name>
<dbReference type="Gene3D" id="1.10.3730.20">
    <property type="match status" value="2"/>
</dbReference>
<feature type="transmembrane region" description="Helical" evidence="1">
    <location>
        <begin position="170"/>
        <end position="191"/>
    </location>
</feature>
<gene>
    <name evidence="3" type="ORF">DFP90_1011130</name>
</gene>
<feature type="domain" description="EamA" evidence="2">
    <location>
        <begin position="7"/>
        <end position="129"/>
    </location>
</feature>
<feature type="transmembrane region" description="Helical" evidence="1">
    <location>
        <begin position="139"/>
        <end position="158"/>
    </location>
</feature>